<dbReference type="InterPro" id="IPR008920">
    <property type="entry name" value="TF_FadR/GntR_C"/>
</dbReference>
<organism evidence="5 6">
    <name type="scientific">Paenibacillus albicereus</name>
    <dbReference type="NCBI Taxonomy" id="2726185"/>
    <lineage>
        <taxon>Bacteria</taxon>
        <taxon>Bacillati</taxon>
        <taxon>Bacillota</taxon>
        <taxon>Bacilli</taxon>
        <taxon>Bacillales</taxon>
        <taxon>Paenibacillaceae</taxon>
        <taxon>Paenibacillus</taxon>
    </lineage>
</organism>
<dbReference type="PANTHER" id="PTHR43537">
    <property type="entry name" value="TRANSCRIPTIONAL REGULATOR, GNTR FAMILY"/>
    <property type="match status" value="1"/>
</dbReference>
<dbReference type="RefSeq" id="WP_168906416.1">
    <property type="nucleotide sequence ID" value="NZ_CP051428.1"/>
</dbReference>
<keyword evidence="1" id="KW-0805">Transcription regulation</keyword>
<dbReference type="KEGG" id="palr:HGI30_03715"/>
<dbReference type="SUPFAM" id="SSF46785">
    <property type="entry name" value="Winged helix' DNA-binding domain"/>
    <property type="match status" value="1"/>
</dbReference>
<dbReference type="GO" id="GO:0003677">
    <property type="term" value="F:DNA binding"/>
    <property type="evidence" value="ECO:0007669"/>
    <property type="project" value="UniProtKB-KW"/>
</dbReference>
<dbReference type="InterPro" id="IPR036388">
    <property type="entry name" value="WH-like_DNA-bd_sf"/>
</dbReference>
<dbReference type="InterPro" id="IPR011711">
    <property type="entry name" value="GntR_C"/>
</dbReference>
<keyword evidence="3" id="KW-0804">Transcription</keyword>
<evidence type="ECO:0000313" key="5">
    <source>
        <dbReference type="EMBL" id="QJC50761.1"/>
    </source>
</evidence>
<reference evidence="5 6" key="1">
    <citation type="submission" date="2020-04" db="EMBL/GenBank/DDBJ databases">
        <title>Novel Paenibacillus strain UniB2 isolated from commercial digestive syrup.</title>
        <authorList>
            <person name="Thorat V."/>
            <person name="Kirdat K."/>
            <person name="Tiwarekar B."/>
            <person name="Yadav A."/>
        </authorList>
    </citation>
    <scope>NUCLEOTIDE SEQUENCE [LARGE SCALE GENOMIC DNA]</scope>
    <source>
        <strain evidence="5 6">UniB2</strain>
    </source>
</reference>
<keyword evidence="6" id="KW-1185">Reference proteome</keyword>
<dbReference type="Pfam" id="PF00392">
    <property type="entry name" value="GntR"/>
    <property type="match status" value="1"/>
</dbReference>
<feature type="domain" description="HTH gntR-type" evidence="4">
    <location>
        <begin position="6"/>
        <end position="74"/>
    </location>
</feature>
<protein>
    <submittedName>
        <fullName evidence="5">FadR family transcriptional regulator</fullName>
    </submittedName>
</protein>
<proteinExistence type="predicted"/>
<dbReference type="EMBL" id="CP051428">
    <property type="protein sequence ID" value="QJC50761.1"/>
    <property type="molecule type" value="Genomic_DNA"/>
</dbReference>
<dbReference type="AlphaFoldDB" id="A0A6H2GTL4"/>
<gene>
    <name evidence="5" type="ORF">HGI30_03715</name>
</gene>
<evidence type="ECO:0000259" key="4">
    <source>
        <dbReference type="PROSITE" id="PS50949"/>
    </source>
</evidence>
<dbReference type="SUPFAM" id="SSF48008">
    <property type="entry name" value="GntR ligand-binding domain-like"/>
    <property type="match status" value="1"/>
</dbReference>
<dbReference type="InterPro" id="IPR000524">
    <property type="entry name" value="Tscrpt_reg_HTH_GntR"/>
</dbReference>
<dbReference type="PANTHER" id="PTHR43537:SF5">
    <property type="entry name" value="UXU OPERON TRANSCRIPTIONAL REGULATOR"/>
    <property type="match status" value="1"/>
</dbReference>
<keyword evidence="2" id="KW-0238">DNA-binding</keyword>
<dbReference type="Gene3D" id="1.20.120.530">
    <property type="entry name" value="GntR ligand-binding domain-like"/>
    <property type="match status" value="1"/>
</dbReference>
<dbReference type="SMART" id="SM00895">
    <property type="entry name" value="FCD"/>
    <property type="match status" value="1"/>
</dbReference>
<dbReference type="PRINTS" id="PR00035">
    <property type="entry name" value="HTHGNTR"/>
</dbReference>
<evidence type="ECO:0000313" key="6">
    <source>
        <dbReference type="Proteomes" id="UP000502136"/>
    </source>
</evidence>
<dbReference type="Proteomes" id="UP000502136">
    <property type="component" value="Chromosome"/>
</dbReference>
<dbReference type="InterPro" id="IPR036390">
    <property type="entry name" value="WH_DNA-bd_sf"/>
</dbReference>
<evidence type="ECO:0000256" key="3">
    <source>
        <dbReference type="ARBA" id="ARBA00023163"/>
    </source>
</evidence>
<evidence type="ECO:0000256" key="2">
    <source>
        <dbReference type="ARBA" id="ARBA00023125"/>
    </source>
</evidence>
<dbReference type="CDD" id="cd07377">
    <property type="entry name" value="WHTH_GntR"/>
    <property type="match status" value="1"/>
</dbReference>
<sequence length="237" mass="25366">MKITSAKNHELVAGHLLEQIQSGAWQPGQRLPSVVELAEQYGVGRSTIREATSALKATGWLDVRHGGGTFVKAVLPSDPRHGADMLFESAGSLAELLEVRRALEAGAVRLAAMRRGEPELARLGEAFAQMEAALERGDTAAGERADTAFHMAIAGAAGNPLLAGMMESLADRFEATIRQTRELRFYREPGTAERLLDEHAGILDAIERGDAALAEQRLTRHLDGVLAALQEAIAAQG</sequence>
<evidence type="ECO:0000256" key="1">
    <source>
        <dbReference type="ARBA" id="ARBA00023015"/>
    </source>
</evidence>
<dbReference type="SMART" id="SM00345">
    <property type="entry name" value="HTH_GNTR"/>
    <property type="match status" value="1"/>
</dbReference>
<dbReference type="GO" id="GO:0003700">
    <property type="term" value="F:DNA-binding transcription factor activity"/>
    <property type="evidence" value="ECO:0007669"/>
    <property type="project" value="InterPro"/>
</dbReference>
<name>A0A6H2GTL4_9BACL</name>
<dbReference type="PROSITE" id="PS50949">
    <property type="entry name" value="HTH_GNTR"/>
    <property type="match status" value="1"/>
</dbReference>
<dbReference type="Gene3D" id="1.10.10.10">
    <property type="entry name" value="Winged helix-like DNA-binding domain superfamily/Winged helix DNA-binding domain"/>
    <property type="match status" value="1"/>
</dbReference>
<dbReference type="Pfam" id="PF07729">
    <property type="entry name" value="FCD"/>
    <property type="match status" value="1"/>
</dbReference>
<accession>A0A6H2GTL4</accession>